<sequence>MKNIFNIYKRDIKNIITNSSALIVIVALCILPSLYAWFNIAASWDPYAQEATSKIKIGVVNKDKGAFILDKDIILGDEVIEGLKENDLLGWQFVSEEEANEAIKKGKYYATITIPEEFSKDMTSIITSDIKKGTIIYTVNEKINAIAPKLTDKGASGVQENVTKSIIETVSKALLTASKDAGIELEDQIPKISNVYNMLEEIRSRFGEINETTDLAYDGVVRIKELVKEIQEDMPLIYETLNNTKSLSSEVENFISVSKSGLNDMSPTIKEDIKLVSEISKDISLYTNSIIDAINSGTEKSSEMVNNLINKVKSLEKVDDSVLRFLKELNNISSTKPLNGIINRFETLQGNIDKIKTSLQNIKDSLDAGNAVDLTLLNNIKALADNVASTSEDIYSKFDTEILPQINDIFDSAFKVAENTLTIIEEAEKKLPKVENILDTVYKGADKGIEGITFVKEKLPEAERIINEITDKMKNVTDEKSLKELIDLLKEDVQERTDFLTTPVNLETRELYPMGNYGSAMTPFYSVLSLWVGLLLLLSILTVDTHGEYKFWEIYFGKLILFMTLALIQALIVVIGDLYLLKVYCLNPILLIIGMLFTSAIFVSILYSAVSVFGNVGKVIGIVLLVLQIGGSGGTFPIELTPKFFQIIHPFLPFTYAISFAREAIGGVVGEVLIKDIIILLIYGVASILVAVFLKKPINKILEKFTKKFEESGLSE</sequence>
<name>A0A6B4JLS9_CLOBO</name>
<dbReference type="NCBIfam" id="TIGR03062">
    <property type="entry name" value="pip_yhgE_Cterm"/>
    <property type="match status" value="1"/>
</dbReference>
<feature type="domain" description="ABC-2 type transporter transmembrane" evidence="5">
    <location>
        <begin position="23"/>
        <end position="163"/>
    </location>
</feature>
<reference evidence="6 7" key="1">
    <citation type="submission" date="2019-04" db="EMBL/GenBank/DDBJ databases">
        <title>Genome sequencing of Clostridium botulinum Groups I-IV and Clostridium butyricum.</title>
        <authorList>
            <person name="Brunt J."/>
            <person name="Van Vliet A.H.M."/>
            <person name="Stringer S.C."/>
            <person name="Carter A.T."/>
            <person name="Peck M.W."/>
        </authorList>
    </citation>
    <scope>NUCLEOTIDE SEQUENCE [LARGE SCALE GENOMIC DNA]</scope>
    <source>
        <strain evidence="6 7">BL81</strain>
    </source>
</reference>
<dbReference type="InterPro" id="IPR013525">
    <property type="entry name" value="ABC2_TM"/>
</dbReference>
<proteinExistence type="predicted"/>
<dbReference type="Gene3D" id="3.40.1710.10">
    <property type="entry name" value="abc type-2 transporter like domain"/>
    <property type="match status" value="1"/>
</dbReference>
<keyword evidence="3" id="KW-1133">Transmembrane helix</keyword>
<dbReference type="PANTHER" id="PTHR43077">
    <property type="entry name" value="TRANSPORT PERMEASE YVFS-RELATED"/>
    <property type="match status" value="1"/>
</dbReference>
<evidence type="ECO:0000256" key="1">
    <source>
        <dbReference type="ARBA" id="ARBA00004141"/>
    </source>
</evidence>
<dbReference type="GO" id="GO:0016020">
    <property type="term" value="C:membrane"/>
    <property type="evidence" value="ECO:0007669"/>
    <property type="project" value="UniProtKB-SubCell"/>
</dbReference>
<comment type="caution">
    <text evidence="6">The sequence shown here is derived from an EMBL/GenBank/DDBJ whole genome shotgun (WGS) entry which is preliminary data.</text>
</comment>
<dbReference type="Pfam" id="PF12698">
    <property type="entry name" value="ABC2_membrane_3"/>
    <property type="match status" value="2"/>
</dbReference>
<feature type="domain" description="ABC-2 type transporter transmembrane" evidence="5">
    <location>
        <begin position="389"/>
        <end position="692"/>
    </location>
</feature>
<comment type="subcellular location">
    <subcellularLocation>
        <location evidence="1">Membrane</location>
        <topology evidence="1">Multi-pass membrane protein</topology>
    </subcellularLocation>
</comment>
<evidence type="ECO:0000256" key="4">
    <source>
        <dbReference type="ARBA" id="ARBA00023136"/>
    </source>
</evidence>
<evidence type="ECO:0000256" key="3">
    <source>
        <dbReference type="ARBA" id="ARBA00022989"/>
    </source>
</evidence>
<dbReference type="PANTHER" id="PTHR43077:SF10">
    <property type="entry name" value="TRANSPORT PERMEASE PROTEIN"/>
    <property type="match status" value="1"/>
</dbReference>
<evidence type="ECO:0000313" key="6">
    <source>
        <dbReference type="EMBL" id="NFV25510.1"/>
    </source>
</evidence>
<evidence type="ECO:0000256" key="2">
    <source>
        <dbReference type="ARBA" id="ARBA00022692"/>
    </source>
</evidence>
<dbReference type="RefSeq" id="WP_003372708.1">
    <property type="nucleotide sequence ID" value="NZ_JACBBA010000002.1"/>
</dbReference>
<evidence type="ECO:0000313" key="7">
    <source>
        <dbReference type="Proteomes" id="UP000486903"/>
    </source>
</evidence>
<dbReference type="InterPro" id="IPR051328">
    <property type="entry name" value="T7SS_ABC-Transporter"/>
</dbReference>
<dbReference type="InterPro" id="IPR017501">
    <property type="entry name" value="Phage_infect_YhgE_C"/>
</dbReference>
<keyword evidence="2" id="KW-0812">Transmembrane</keyword>
<dbReference type="AlphaFoldDB" id="A0A6B4JLS9"/>
<dbReference type="GO" id="GO:0140359">
    <property type="term" value="F:ABC-type transporter activity"/>
    <property type="evidence" value="ECO:0007669"/>
    <property type="project" value="InterPro"/>
</dbReference>
<accession>A0A6B4JLS9</accession>
<dbReference type="EMBL" id="SXFB01000002">
    <property type="protein sequence ID" value="NFV25510.1"/>
    <property type="molecule type" value="Genomic_DNA"/>
</dbReference>
<keyword evidence="4" id="KW-0472">Membrane</keyword>
<dbReference type="Proteomes" id="UP000486903">
    <property type="component" value="Unassembled WGS sequence"/>
</dbReference>
<gene>
    <name evidence="6" type="ORF">FDG31_04900</name>
</gene>
<dbReference type="InterPro" id="IPR017500">
    <property type="entry name" value="Phage_infect_YhgE_N"/>
</dbReference>
<dbReference type="NCBIfam" id="TIGR03061">
    <property type="entry name" value="pip_yhgE_Nterm"/>
    <property type="match status" value="1"/>
</dbReference>
<evidence type="ECO:0000259" key="5">
    <source>
        <dbReference type="Pfam" id="PF12698"/>
    </source>
</evidence>
<organism evidence="6 7">
    <name type="scientific">Clostridium botulinum</name>
    <dbReference type="NCBI Taxonomy" id="1491"/>
    <lineage>
        <taxon>Bacteria</taxon>
        <taxon>Bacillati</taxon>
        <taxon>Bacillota</taxon>
        <taxon>Clostridia</taxon>
        <taxon>Eubacteriales</taxon>
        <taxon>Clostridiaceae</taxon>
        <taxon>Clostridium</taxon>
    </lineage>
</organism>
<protein>
    <submittedName>
        <fullName evidence="6">YhgE/Pip domain-containing protein</fullName>
    </submittedName>
</protein>